<dbReference type="Pfam" id="PF00069">
    <property type="entry name" value="Pkinase"/>
    <property type="match status" value="1"/>
</dbReference>
<keyword evidence="13 23" id="KW-0547">Nucleotide-binding</keyword>
<feature type="binding site" evidence="27">
    <location>
        <position position="251"/>
    </location>
    <ligand>
        <name>Ca(2+)</name>
        <dbReference type="ChEBI" id="CHEBI:29108"/>
        <label>3</label>
    </ligand>
</feature>
<dbReference type="PIRSF" id="PIRSF000550">
    <property type="entry name" value="PKC_alpha"/>
    <property type="match status" value="1"/>
</dbReference>
<dbReference type="CDD" id="cd04026">
    <property type="entry name" value="C2_PKC_alpha_gamma"/>
    <property type="match status" value="1"/>
</dbReference>
<evidence type="ECO:0000256" key="13">
    <source>
        <dbReference type="ARBA" id="ARBA00022741"/>
    </source>
</evidence>
<keyword evidence="10" id="KW-0053">Apoptosis</keyword>
<evidence type="ECO:0000256" key="6">
    <source>
        <dbReference type="ARBA" id="ARBA00022490"/>
    </source>
</evidence>
<feature type="domain" description="Phorbol-ester/DAG-type" evidence="31">
    <location>
        <begin position="103"/>
        <end position="153"/>
    </location>
</feature>
<evidence type="ECO:0000256" key="3">
    <source>
        <dbReference type="ARBA" id="ARBA00004496"/>
    </source>
</evidence>
<dbReference type="Gene3D" id="3.30.60.20">
    <property type="match status" value="2"/>
</dbReference>
<dbReference type="PROSITE" id="PS50081">
    <property type="entry name" value="ZF_DAG_PE_2"/>
    <property type="match status" value="2"/>
</dbReference>
<dbReference type="InterPro" id="IPR002219">
    <property type="entry name" value="PKC_DAG/PE"/>
</dbReference>
<dbReference type="FunFam" id="3.30.200.20:FF:000080">
    <property type="entry name" value="Protein kinase C"/>
    <property type="match status" value="1"/>
</dbReference>
<dbReference type="SMART" id="SM00220">
    <property type="entry name" value="S_TKc"/>
    <property type="match status" value="1"/>
</dbReference>
<dbReference type="GO" id="GO:0005634">
    <property type="term" value="C:nucleus"/>
    <property type="evidence" value="ECO:0007669"/>
    <property type="project" value="UniProtKB-SubCell"/>
</dbReference>
<feature type="binding site" evidence="27">
    <location>
        <position position="250"/>
    </location>
    <ligand>
        <name>Ca(2+)</name>
        <dbReference type="ChEBI" id="CHEBI:29108"/>
        <label>1</label>
    </ligand>
</feature>
<feature type="binding site" evidence="27">
    <location>
        <position position="246"/>
    </location>
    <ligand>
        <name>Ca(2+)</name>
        <dbReference type="ChEBI" id="CHEBI:29108"/>
        <label>2</label>
    </ligand>
</feature>
<comment type="cofactor">
    <cofactor evidence="27">
        <name>Ca(2+)</name>
        <dbReference type="ChEBI" id="CHEBI:29108"/>
    </cofactor>
    <text evidence="27">Binds 3 Ca(2+) ions per subunit. The ions are bound to the C2 domain.</text>
</comment>
<evidence type="ECO:0000256" key="11">
    <source>
        <dbReference type="ARBA" id="ARBA00022723"/>
    </source>
</evidence>
<dbReference type="FunFam" id="3.30.60.20:FF:000031">
    <property type="entry name" value="Protein kinase C alpha"/>
    <property type="match status" value="1"/>
</dbReference>
<evidence type="ECO:0000256" key="8">
    <source>
        <dbReference type="ARBA" id="ARBA00022553"/>
    </source>
</evidence>
<dbReference type="InterPro" id="IPR020454">
    <property type="entry name" value="DAG/PE-bd"/>
</dbReference>
<feature type="binding site" evidence="27">
    <location>
        <position position="192"/>
    </location>
    <ligand>
        <name>Ca(2+)</name>
        <dbReference type="ChEBI" id="CHEBI:29108"/>
        <label>1</label>
    </ligand>
</feature>
<evidence type="ECO:0000256" key="2">
    <source>
        <dbReference type="ARBA" id="ARBA00004170"/>
    </source>
</evidence>
<dbReference type="Gene3D" id="2.60.40.150">
    <property type="entry name" value="C2 domain"/>
    <property type="match status" value="1"/>
</dbReference>
<organism evidence="33 34">
    <name type="scientific">Echeneis naucrates</name>
    <name type="common">Live sharksucker</name>
    <dbReference type="NCBI Taxonomy" id="173247"/>
    <lineage>
        <taxon>Eukaryota</taxon>
        <taxon>Metazoa</taxon>
        <taxon>Chordata</taxon>
        <taxon>Craniata</taxon>
        <taxon>Vertebrata</taxon>
        <taxon>Euteleostomi</taxon>
        <taxon>Actinopterygii</taxon>
        <taxon>Neopterygii</taxon>
        <taxon>Teleostei</taxon>
        <taxon>Neoteleostei</taxon>
        <taxon>Acanthomorphata</taxon>
        <taxon>Carangaria</taxon>
        <taxon>Carangiformes</taxon>
        <taxon>Echeneidae</taxon>
        <taxon>Echeneis</taxon>
    </lineage>
</organism>
<comment type="similarity">
    <text evidence="4 23">Belongs to the protein kinase superfamily. AGC Ser/Thr protein kinase family. PKC subfamily.</text>
</comment>
<dbReference type="CDD" id="cd20836">
    <property type="entry name" value="C1_cPKC_rpt2"/>
    <property type="match status" value="1"/>
</dbReference>
<feature type="active site" description="Proton acceptor" evidence="24">
    <location>
        <position position="418"/>
    </location>
</feature>
<dbReference type="PRINTS" id="PR00008">
    <property type="entry name" value="DAGPEDOMAIN"/>
</dbReference>
<dbReference type="Pfam" id="PF00168">
    <property type="entry name" value="C2"/>
    <property type="match status" value="1"/>
</dbReference>
<keyword evidence="34" id="KW-1185">Reference proteome</keyword>
<proteinExistence type="inferred from homology"/>
<dbReference type="InterPro" id="IPR014375">
    <property type="entry name" value="Protein_kinase_C_a/b/g"/>
</dbReference>
<keyword evidence="20" id="KW-0539">Nucleus</keyword>
<gene>
    <name evidence="33" type="primary">prkcbb</name>
</gene>
<keyword evidence="7 23" id="KW-0723">Serine/threonine-protein kinase</keyword>
<reference evidence="33" key="2">
    <citation type="submission" date="2025-08" db="UniProtKB">
        <authorList>
            <consortium name="Ensembl"/>
        </authorList>
    </citation>
    <scope>IDENTIFICATION</scope>
</reference>
<feature type="binding site" evidence="25">
    <location>
        <position position="244"/>
    </location>
    <ligand>
        <name>a 1,2-diacyl-sn-glycero-3-phospho-(1D-myo-inositol-4,5-bisphosphate)</name>
        <dbReference type="ChEBI" id="CHEBI:58456"/>
    </ligand>
</feature>
<comment type="catalytic activity">
    <reaction evidence="21 23">
        <text>L-threonyl-[protein] + ATP = O-phospho-L-threonyl-[protein] + ADP + H(+)</text>
        <dbReference type="Rhea" id="RHEA:46608"/>
        <dbReference type="Rhea" id="RHEA-COMP:11060"/>
        <dbReference type="Rhea" id="RHEA-COMP:11605"/>
        <dbReference type="ChEBI" id="CHEBI:15378"/>
        <dbReference type="ChEBI" id="CHEBI:30013"/>
        <dbReference type="ChEBI" id="CHEBI:30616"/>
        <dbReference type="ChEBI" id="CHEBI:61977"/>
        <dbReference type="ChEBI" id="CHEBI:456216"/>
        <dbReference type="EC" id="2.7.11.13"/>
    </reaction>
</comment>
<feature type="binding site" evidence="26">
    <location>
        <position position="323"/>
    </location>
    <ligand>
        <name>ATP</name>
        <dbReference type="ChEBI" id="CHEBI:30616"/>
    </ligand>
</feature>
<evidence type="ECO:0000256" key="22">
    <source>
        <dbReference type="ARBA" id="ARBA00047470"/>
    </source>
</evidence>
<dbReference type="SMART" id="SM00133">
    <property type="entry name" value="S_TK_X"/>
    <property type="match status" value="1"/>
</dbReference>
<dbReference type="EC" id="2.7.11.13" evidence="5 23"/>
<evidence type="ECO:0000256" key="12">
    <source>
        <dbReference type="ARBA" id="ARBA00022737"/>
    </source>
</evidence>
<dbReference type="CDD" id="cd20833">
    <property type="entry name" value="C1_cPKC_rpt1"/>
    <property type="match status" value="1"/>
</dbReference>
<dbReference type="Pfam" id="PF00433">
    <property type="entry name" value="Pkinase_C"/>
    <property type="match status" value="1"/>
</dbReference>
<feature type="binding site" evidence="27">
    <location>
        <position position="185"/>
    </location>
    <ligand>
        <name>Ca(2+)</name>
        <dbReference type="ChEBI" id="CHEBI:29108"/>
        <label>1</label>
    </ligand>
</feature>
<name>A0A665WDQ4_ECHNA</name>
<feature type="domain" description="Phorbol-ester/DAG-type" evidence="31">
    <location>
        <begin position="38"/>
        <end position="88"/>
    </location>
</feature>
<dbReference type="GO" id="GO:0008270">
    <property type="term" value="F:zinc ion binding"/>
    <property type="evidence" value="ECO:0007669"/>
    <property type="project" value="UniProtKB-KW"/>
</dbReference>
<dbReference type="InterPro" id="IPR011009">
    <property type="entry name" value="Kinase-like_dom_sf"/>
</dbReference>
<evidence type="ECO:0000256" key="1">
    <source>
        <dbReference type="ARBA" id="ARBA00004123"/>
    </source>
</evidence>
<dbReference type="PROSITE" id="PS51285">
    <property type="entry name" value="AGC_KINASE_CTER"/>
    <property type="match status" value="1"/>
</dbReference>
<feature type="domain" description="AGC-kinase C-terminal" evidence="32">
    <location>
        <begin position="553"/>
        <end position="623"/>
    </location>
</feature>
<keyword evidence="11 27" id="KW-0479">Metal-binding</keyword>
<dbReference type="InterPro" id="IPR008271">
    <property type="entry name" value="Ser/Thr_kinase_AS"/>
</dbReference>
<evidence type="ECO:0000256" key="14">
    <source>
        <dbReference type="ARBA" id="ARBA00022771"/>
    </source>
</evidence>
<protein>
    <recommendedName>
        <fullName evidence="5 23">Protein kinase C</fullName>
        <ecNumber evidence="5 23">2.7.11.13</ecNumber>
    </recommendedName>
</protein>
<evidence type="ECO:0000256" key="7">
    <source>
        <dbReference type="ARBA" id="ARBA00022527"/>
    </source>
</evidence>
<evidence type="ECO:0000256" key="20">
    <source>
        <dbReference type="ARBA" id="ARBA00023242"/>
    </source>
</evidence>
<evidence type="ECO:0000259" key="31">
    <source>
        <dbReference type="PROSITE" id="PS50081"/>
    </source>
</evidence>
<dbReference type="SMART" id="SM00239">
    <property type="entry name" value="C2"/>
    <property type="match status" value="1"/>
</dbReference>
<keyword evidence="9 23" id="KW-0808">Transferase</keyword>
<feature type="binding site" evidence="27">
    <location>
        <position position="247"/>
    </location>
    <ligand>
        <name>Ca(2+)</name>
        <dbReference type="ChEBI" id="CHEBI:29108"/>
        <label>2</label>
    </ligand>
</feature>
<evidence type="ECO:0000256" key="10">
    <source>
        <dbReference type="ARBA" id="ARBA00022703"/>
    </source>
</evidence>
<feature type="binding site" evidence="27">
    <location>
        <position position="186"/>
    </location>
    <ligand>
        <name>Ca(2+)</name>
        <dbReference type="ChEBI" id="CHEBI:29108"/>
        <label>1</label>
    </ligand>
</feature>
<evidence type="ECO:0000256" key="15">
    <source>
        <dbReference type="ARBA" id="ARBA00022777"/>
    </source>
</evidence>
<evidence type="ECO:0000256" key="25">
    <source>
        <dbReference type="PIRSR" id="PIRSR000550-2"/>
    </source>
</evidence>
<comment type="subcellular location">
    <subcellularLocation>
        <location evidence="3">Cytoplasm</location>
    </subcellularLocation>
    <subcellularLocation>
        <location evidence="2">Membrane</location>
        <topology evidence="2">Peripheral membrane protein</topology>
    </subcellularLocation>
    <subcellularLocation>
        <location evidence="1">Nucleus</location>
    </subcellularLocation>
</comment>
<feature type="binding site" evidence="27">
    <location>
        <position position="253"/>
    </location>
    <ligand>
        <name>Ca(2+)</name>
        <dbReference type="ChEBI" id="CHEBI:29108"/>
        <label>1</label>
    </ligand>
</feature>
<feature type="region of interest" description="Disordered" evidence="28">
    <location>
        <begin position="1"/>
        <end position="20"/>
    </location>
</feature>
<dbReference type="SUPFAM" id="SSF57889">
    <property type="entry name" value="Cysteine-rich domain"/>
    <property type="match status" value="2"/>
</dbReference>
<dbReference type="FunFam" id="1.10.510.10:FF:000023">
    <property type="entry name" value="Protein kinase C"/>
    <property type="match status" value="1"/>
</dbReference>
<dbReference type="SUPFAM" id="SSF56112">
    <property type="entry name" value="Protein kinase-like (PK-like)"/>
    <property type="match status" value="1"/>
</dbReference>
<evidence type="ECO:0000256" key="19">
    <source>
        <dbReference type="ARBA" id="ARBA00023136"/>
    </source>
</evidence>
<dbReference type="GO" id="GO:0005737">
    <property type="term" value="C:cytoplasm"/>
    <property type="evidence" value="ECO:0007669"/>
    <property type="project" value="UniProtKB-SubCell"/>
</dbReference>
<dbReference type="PROSITE" id="PS00479">
    <property type="entry name" value="ZF_DAG_PE_1"/>
    <property type="match status" value="2"/>
</dbReference>
<dbReference type="InterPro" id="IPR017892">
    <property type="entry name" value="Pkinase_C"/>
</dbReference>
<evidence type="ECO:0000256" key="17">
    <source>
        <dbReference type="ARBA" id="ARBA00022837"/>
    </source>
</evidence>
<dbReference type="Gene3D" id="3.30.200.20">
    <property type="entry name" value="Phosphorylase Kinase, domain 1"/>
    <property type="match status" value="2"/>
</dbReference>
<feature type="binding site" evidence="25">
    <location>
        <position position="194"/>
    </location>
    <ligand>
        <name>a 1,2-diacyl-sn-glycero-3-phospho-(1D-myo-inositol-4,5-bisphosphate)</name>
        <dbReference type="ChEBI" id="CHEBI:58456"/>
    </ligand>
</feature>
<keyword evidence="14" id="KW-0863">Zinc-finger</keyword>
<evidence type="ECO:0000256" key="27">
    <source>
        <dbReference type="PIRSR" id="PIRSR000550-4"/>
    </source>
</evidence>
<evidence type="ECO:0000256" key="9">
    <source>
        <dbReference type="ARBA" id="ARBA00022679"/>
    </source>
</evidence>
<sequence length="631" mass="72147">MADSSATNSDGEDGPRQPMRGFARQGALRQKNVHEVKDHKFIARFFKQPTFCSHCTDFIWGFGKQGFQCQVCCFVVHKRCHEFVTFSCPGADKGPASDDPRAKHRFKIHTYSSPTFCDHCGSLLYGLIHQGMRCEHCMMNIHKRCVANVPSLCGTDHTERRGRIQITAEVKTNVLTVTSRNLVPMDPNGLSDPYVKLKLIPDPRSESKQKTKTIKCCLNPIWNETFKFHLKEYDKDRRLSVEVWDWDLTSRNDFMGSLSFGISELQKQGVDGWFKLLSQEEGEYFNVPVPPEGEEGNEELRQKFEVCVMLAERKGTEDLYAIKILKKDVVIQDDDVECTMVEKRVLALSGKPPFLTQLHSTFQTMDRLYFVMEYINGGDLMYQIQQVGKFKEPHAVFYAAEIAIGLFFLHQKGIIYRDLKLDNVMLDCEGHIKIADFGMCKENMNDGVTTKTFCGTPDYIAPEIIAYQPYGKSVDWWAYGVLLYEMLAGQPPFDGEDEDELFQSIMEHHVSYPKSMSKEAVAVCKGLMTKHPAKRLGCGPEGERDIRDHSFFRYMDWEKLENKEVQPPFKPRACGRNAENFDRFFTRNPPVLTPPDEEVIENLDQDEFQGFSFINPEFPGSAAITTAAEQA</sequence>
<feature type="binding site" evidence="27">
    <location>
        <position position="245"/>
    </location>
    <ligand>
        <name>Ca(2+)</name>
        <dbReference type="ChEBI" id="CHEBI:29108"/>
        <label>1</label>
    </ligand>
</feature>
<reference evidence="33" key="1">
    <citation type="submission" date="2021-04" db="EMBL/GenBank/DDBJ databases">
        <authorList>
            <consortium name="Wellcome Sanger Institute Data Sharing"/>
        </authorList>
    </citation>
    <scope>NUCLEOTIDE SEQUENCE [LARGE SCALE GENOMIC DNA]</scope>
</reference>
<evidence type="ECO:0000256" key="23">
    <source>
        <dbReference type="PIRNR" id="PIRNR000550"/>
    </source>
</evidence>
<evidence type="ECO:0000256" key="24">
    <source>
        <dbReference type="PIRSR" id="PIRSR000550-1"/>
    </source>
</evidence>
<dbReference type="SMART" id="SM00109">
    <property type="entry name" value="C1"/>
    <property type="match status" value="2"/>
</dbReference>
<evidence type="ECO:0000256" key="26">
    <source>
        <dbReference type="PIRSR" id="PIRSR000550-3"/>
    </source>
</evidence>
<accession>A0A665WDQ4</accession>
<dbReference type="InterPro" id="IPR000008">
    <property type="entry name" value="C2_dom"/>
</dbReference>
<comment type="catalytic activity">
    <reaction evidence="22">
        <text>L-seryl-[protein] + ATP = O-phospho-L-seryl-[protein] + ADP + H(+)</text>
        <dbReference type="Rhea" id="RHEA:17989"/>
        <dbReference type="Rhea" id="RHEA-COMP:9863"/>
        <dbReference type="Rhea" id="RHEA-COMP:11604"/>
        <dbReference type="ChEBI" id="CHEBI:15378"/>
        <dbReference type="ChEBI" id="CHEBI:29999"/>
        <dbReference type="ChEBI" id="CHEBI:30616"/>
        <dbReference type="ChEBI" id="CHEBI:83421"/>
        <dbReference type="ChEBI" id="CHEBI:456216"/>
        <dbReference type="EC" id="2.7.11.13"/>
    </reaction>
</comment>
<dbReference type="GO" id="GO:0016020">
    <property type="term" value="C:membrane"/>
    <property type="evidence" value="ECO:0007669"/>
    <property type="project" value="UniProtKB-SubCell"/>
</dbReference>
<dbReference type="GO" id="GO:0004697">
    <property type="term" value="F:diacylglycerol-dependent serine/threonine kinase activity"/>
    <property type="evidence" value="ECO:0007669"/>
    <property type="project" value="UniProtKB-EC"/>
</dbReference>
<evidence type="ECO:0000256" key="5">
    <source>
        <dbReference type="ARBA" id="ARBA00012429"/>
    </source>
</evidence>
<dbReference type="Ensembl" id="ENSENLT00000043147.1">
    <property type="protein sequence ID" value="ENSENLP00000042063.1"/>
    <property type="gene ID" value="ENSENLG00000017924.1"/>
</dbReference>
<keyword evidence="6" id="KW-0963">Cytoplasm</keyword>
<evidence type="ECO:0000256" key="28">
    <source>
        <dbReference type="SAM" id="MobiDB-lite"/>
    </source>
</evidence>
<evidence type="ECO:0000256" key="4">
    <source>
        <dbReference type="ARBA" id="ARBA00005490"/>
    </source>
</evidence>
<dbReference type="PROSITE" id="PS00108">
    <property type="entry name" value="PROTEIN_KINASE_ST"/>
    <property type="match status" value="1"/>
</dbReference>
<dbReference type="PANTHER" id="PTHR24351">
    <property type="entry name" value="RIBOSOMAL PROTEIN S6 KINASE"/>
    <property type="match status" value="1"/>
</dbReference>
<dbReference type="GO" id="GO:0006915">
    <property type="term" value="P:apoptotic process"/>
    <property type="evidence" value="ECO:0007669"/>
    <property type="project" value="UniProtKB-KW"/>
</dbReference>
<dbReference type="GO" id="GO:0005524">
    <property type="term" value="F:ATP binding"/>
    <property type="evidence" value="ECO:0007669"/>
    <property type="project" value="UniProtKB-KW"/>
</dbReference>
<dbReference type="PROSITE" id="PS50004">
    <property type="entry name" value="C2"/>
    <property type="match status" value="1"/>
</dbReference>
<dbReference type="InterPro" id="IPR000719">
    <property type="entry name" value="Prot_kinase_dom"/>
</dbReference>
<keyword evidence="19" id="KW-0472">Membrane</keyword>
<dbReference type="AlphaFoldDB" id="A0A665WDQ4"/>
<dbReference type="Proteomes" id="UP000472264">
    <property type="component" value="Chromosome 8"/>
</dbReference>
<evidence type="ECO:0000256" key="18">
    <source>
        <dbReference type="ARBA" id="ARBA00022840"/>
    </source>
</evidence>
<keyword evidence="12" id="KW-0677">Repeat</keyword>
<dbReference type="PROSITE" id="PS50011">
    <property type="entry name" value="PROTEIN_KINASE_DOM"/>
    <property type="match status" value="1"/>
</dbReference>
<dbReference type="InterPro" id="IPR035892">
    <property type="entry name" value="C2_domain_sf"/>
</dbReference>
<dbReference type="SUPFAM" id="SSF49562">
    <property type="entry name" value="C2 domain (Calcium/lipid-binding domain, CaLB)"/>
    <property type="match status" value="1"/>
</dbReference>
<evidence type="ECO:0000256" key="16">
    <source>
        <dbReference type="ARBA" id="ARBA00022833"/>
    </source>
</evidence>
<evidence type="ECO:0000259" key="29">
    <source>
        <dbReference type="PROSITE" id="PS50004"/>
    </source>
</evidence>
<keyword evidence="8" id="KW-0597">Phosphoprotein</keyword>
<dbReference type="Pfam" id="PF00130">
    <property type="entry name" value="C1_1"/>
    <property type="match status" value="2"/>
</dbReference>
<keyword evidence="17 27" id="KW-0106">Calcium</keyword>
<dbReference type="PRINTS" id="PR00360">
    <property type="entry name" value="C2DOMAIN"/>
</dbReference>
<dbReference type="Gene3D" id="1.10.510.10">
    <property type="entry name" value="Transferase(Phosphotransferase) domain 1"/>
    <property type="match status" value="1"/>
</dbReference>
<evidence type="ECO:0000259" key="30">
    <source>
        <dbReference type="PROSITE" id="PS50011"/>
    </source>
</evidence>
<keyword evidence="16" id="KW-0862">Zinc</keyword>
<dbReference type="InterPro" id="IPR000961">
    <property type="entry name" value="AGC-kinase_C"/>
</dbReference>
<evidence type="ECO:0000313" key="33">
    <source>
        <dbReference type="Ensembl" id="ENSENLP00000042063.1"/>
    </source>
</evidence>
<evidence type="ECO:0000256" key="21">
    <source>
        <dbReference type="ARBA" id="ARBA00047272"/>
    </source>
</evidence>
<keyword evidence="15 23" id="KW-0418">Kinase</keyword>
<dbReference type="FunFam" id="3.30.200.20:FF:000103">
    <property type="entry name" value="Protein kinase C"/>
    <property type="match status" value="1"/>
</dbReference>
<dbReference type="InterPro" id="IPR046349">
    <property type="entry name" value="C1-like_sf"/>
</dbReference>
<reference evidence="33" key="3">
    <citation type="submission" date="2025-09" db="UniProtKB">
        <authorList>
            <consortium name="Ensembl"/>
        </authorList>
    </citation>
    <scope>IDENTIFICATION</scope>
</reference>
<dbReference type="FunFam" id="2.60.40.150:FF:000012">
    <property type="entry name" value="Kinase C alpha type"/>
    <property type="match status" value="1"/>
</dbReference>
<evidence type="ECO:0000259" key="32">
    <source>
        <dbReference type="PROSITE" id="PS51285"/>
    </source>
</evidence>
<dbReference type="FunFam" id="3.30.60.20:FF:000006">
    <property type="entry name" value="Protein kinase C"/>
    <property type="match status" value="1"/>
</dbReference>
<evidence type="ECO:0000313" key="34">
    <source>
        <dbReference type="Proteomes" id="UP000472264"/>
    </source>
</evidence>
<keyword evidence="18 23" id="KW-0067">ATP-binding</keyword>
<feature type="domain" description="C2" evidence="29">
    <location>
        <begin position="160"/>
        <end position="274"/>
    </location>
</feature>
<feature type="domain" description="Protein kinase" evidence="30">
    <location>
        <begin position="249"/>
        <end position="552"/>
    </location>
</feature>